<dbReference type="NCBIfam" id="NF006771">
    <property type="entry name" value="PRK09290.1-5"/>
    <property type="match status" value="1"/>
</dbReference>
<proteinExistence type="inferred from homology"/>
<dbReference type="InterPro" id="IPR002933">
    <property type="entry name" value="Peptidase_M20"/>
</dbReference>
<feature type="binding site" evidence="3">
    <location>
        <position position="90"/>
    </location>
    <ligand>
        <name>Zn(2+)</name>
        <dbReference type="ChEBI" id="CHEBI:29105"/>
        <label>1</label>
    </ligand>
</feature>
<dbReference type="Pfam" id="PF01546">
    <property type="entry name" value="Peptidase_M20"/>
    <property type="match status" value="1"/>
</dbReference>
<evidence type="ECO:0000256" key="3">
    <source>
        <dbReference type="PIRSR" id="PIRSR001235-1"/>
    </source>
</evidence>
<evidence type="ECO:0000256" key="4">
    <source>
        <dbReference type="PIRSR" id="PIRSR001235-2"/>
    </source>
</evidence>
<dbReference type="InterPro" id="IPR010158">
    <property type="entry name" value="Amidase_Cbmase"/>
</dbReference>
<dbReference type="NCBIfam" id="TIGR01879">
    <property type="entry name" value="hydantase"/>
    <property type="match status" value="1"/>
</dbReference>
<dbReference type="GO" id="GO:0046872">
    <property type="term" value="F:metal ion binding"/>
    <property type="evidence" value="ECO:0007669"/>
    <property type="project" value="UniProtKB-KW"/>
</dbReference>
<feature type="binding site" evidence="4">
    <location>
        <position position="289"/>
    </location>
    <ligand>
        <name>allantoate</name>
        <dbReference type="ChEBI" id="CHEBI:17536"/>
    </ligand>
</feature>
<feature type="binding site" evidence="3">
    <location>
        <position position="190"/>
    </location>
    <ligand>
        <name>Zn(2+)</name>
        <dbReference type="ChEBI" id="CHEBI:29105"/>
        <label>1</label>
    </ligand>
</feature>
<evidence type="ECO:0000313" key="6">
    <source>
        <dbReference type="EMBL" id="RKQ29282.1"/>
    </source>
</evidence>
<comment type="cofactor">
    <cofactor evidence="3">
        <name>Zn(2+)</name>
        <dbReference type="ChEBI" id="CHEBI:29105"/>
    </cofactor>
    <text evidence="3">Binds 2 Zn(2+) ions per subunit.</text>
</comment>
<evidence type="ECO:0000256" key="2">
    <source>
        <dbReference type="ARBA" id="ARBA00022801"/>
    </source>
</evidence>
<evidence type="ECO:0000259" key="5">
    <source>
        <dbReference type="Pfam" id="PF07687"/>
    </source>
</evidence>
<feature type="binding site" evidence="3">
    <location>
        <position position="383"/>
    </location>
    <ligand>
        <name>Zn(2+)</name>
        <dbReference type="ChEBI" id="CHEBI:29105"/>
        <label>2</label>
    </ligand>
</feature>
<sequence length="424" mass="45939">MHVKISRVMETLQVINQMGETNHGIERLAYTLEEQQAKQYILKECKKLGMETSVDAAGNVIAKLPGTDPYLPAVAIGSHLDTVYSGGRYDGALGVVAGLEIVRTMVEEGIETAHSVELIAFACEESSRFNFATLGSKAMTGKVDQETLEELQDKDGISLRNAVVNQGLELDQFLSANRKNTPLKAFYELHIEQGLKLIDEKKSVGIVTGVAAPLRLAIEIEGRSSHSGTTGMTQRKDALLSASELSLAVEKAALLEEDFGTVATVGVLELAPGAMNVVPGYASLKVDIRSTNVESRNRVLNRIKERAELLEEKRGTTISMKVIQEDQPVIMDEKGRKSLAKTCEDVGVSYLFMASGAGHDAMNMATCWPSALIFVPSVDGLSHHPDEFTEEKDIETGLKVLEAEVLKQAVIVSKGEDQHASTGI</sequence>
<dbReference type="OrthoDB" id="9808195at2"/>
<dbReference type="SUPFAM" id="SSF53187">
    <property type="entry name" value="Zn-dependent exopeptidases"/>
    <property type="match status" value="1"/>
</dbReference>
<keyword evidence="3" id="KW-0479">Metal-binding</keyword>
<evidence type="ECO:0000256" key="1">
    <source>
        <dbReference type="ARBA" id="ARBA00006153"/>
    </source>
</evidence>
<name>A0A494ZTU8_9BACI</name>
<dbReference type="Proteomes" id="UP000269301">
    <property type="component" value="Unassembled WGS sequence"/>
</dbReference>
<feature type="domain" description="Peptidase M20 dimerisation" evidence="5">
    <location>
        <begin position="216"/>
        <end position="308"/>
    </location>
</feature>
<dbReference type="Gene3D" id="3.30.70.360">
    <property type="match status" value="1"/>
</dbReference>
<protein>
    <submittedName>
        <fullName evidence="6">Zn-dependent hydrolase</fullName>
    </submittedName>
</protein>
<dbReference type="PROSITE" id="PS00758">
    <property type="entry name" value="ARGE_DAPE_CPG2_1"/>
    <property type="match status" value="1"/>
</dbReference>
<keyword evidence="3" id="KW-0862">Zinc</keyword>
<dbReference type="AlphaFoldDB" id="A0A494ZTU8"/>
<feature type="binding site" evidence="3">
    <location>
        <position position="125"/>
    </location>
    <ligand>
        <name>Zn(2+)</name>
        <dbReference type="ChEBI" id="CHEBI:29105"/>
        <label>2</label>
    </ligand>
</feature>
<feature type="binding site" evidence="3">
    <location>
        <position position="90"/>
    </location>
    <ligand>
        <name>Zn(2+)</name>
        <dbReference type="ChEBI" id="CHEBI:29105"/>
        <label>2</label>
    </ligand>
</feature>
<dbReference type="PANTHER" id="PTHR32494">
    <property type="entry name" value="ALLANTOATE DEIMINASE-RELATED"/>
    <property type="match status" value="1"/>
</dbReference>
<keyword evidence="2 6" id="KW-0378">Hydrolase</keyword>
<evidence type="ECO:0000313" key="7">
    <source>
        <dbReference type="Proteomes" id="UP000269301"/>
    </source>
</evidence>
<dbReference type="Gene3D" id="3.40.630.10">
    <property type="entry name" value="Zn peptidases"/>
    <property type="match status" value="1"/>
</dbReference>
<comment type="similarity">
    <text evidence="1">Belongs to the peptidase M20 family.</text>
</comment>
<dbReference type="EMBL" id="RBZP01000025">
    <property type="protein sequence ID" value="RKQ29282.1"/>
    <property type="molecule type" value="Genomic_DNA"/>
</dbReference>
<organism evidence="6 7">
    <name type="scientific">Oceanobacillus halophilus</name>
    <dbReference type="NCBI Taxonomy" id="930130"/>
    <lineage>
        <taxon>Bacteria</taxon>
        <taxon>Bacillati</taxon>
        <taxon>Bacillota</taxon>
        <taxon>Bacilli</taxon>
        <taxon>Bacillales</taxon>
        <taxon>Bacillaceae</taxon>
        <taxon>Oceanobacillus</taxon>
    </lineage>
</organism>
<gene>
    <name evidence="6" type="ORF">D8M06_18050</name>
</gene>
<accession>A0A494ZTU8</accession>
<dbReference type="GO" id="GO:0016813">
    <property type="term" value="F:hydrolase activity, acting on carbon-nitrogen (but not peptide) bonds, in linear amidines"/>
    <property type="evidence" value="ECO:0007669"/>
    <property type="project" value="InterPro"/>
</dbReference>
<feature type="binding site" evidence="4">
    <location>
        <position position="215"/>
    </location>
    <ligand>
        <name>allantoate</name>
        <dbReference type="ChEBI" id="CHEBI:17536"/>
    </ligand>
</feature>
<dbReference type="CDD" id="cd03884">
    <property type="entry name" value="M20_bAS"/>
    <property type="match status" value="1"/>
</dbReference>
<feature type="binding site" evidence="4">
    <location>
        <position position="276"/>
    </location>
    <ligand>
        <name>allantoate</name>
        <dbReference type="ChEBI" id="CHEBI:17536"/>
    </ligand>
</feature>
<dbReference type="InterPro" id="IPR011650">
    <property type="entry name" value="Peptidase_M20_dimer"/>
</dbReference>
<dbReference type="InterPro" id="IPR036264">
    <property type="entry name" value="Bact_exopeptidase_dim_dom"/>
</dbReference>
<feature type="binding site" evidence="3">
    <location>
        <position position="79"/>
    </location>
    <ligand>
        <name>Zn(2+)</name>
        <dbReference type="ChEBI" id="CHEBI:29105"/>
        <label>1</label>
    </ligand>
</feature>
<comment type="caution">
    <text evidence="6">The sequence shown here is derived from an EMBL/GenBank/DDBJ whole genome shotgun (WGS) entry which is preliminary data.</text>
</comment>
<dbReference type="PANTHER" id="PTHR32494:SF5">
    <property type="entry name" value="ALLANTOATE AMIDOHYDROLASE"/>
    <property type="match status" value="1"/>
</dbReference>
<dbReference type="PIRSF" id="PIRSF001235">
    <property type="entry name" value="Amidase_carbamoylase"/>
    <property type="match status" value="1"/>
</dbReference>
<dbReference type="InterPro" id="IPR001261">
    <property type="entry name" value="ArgE/DapE_CS"/>
</dbReference>
<keyword evidence="7" id="KW-1185">Reference proteome</keyword>
<dbReference type="SUPFAM" id="SSF55031">
    <property type="entry name" value="Bacterial exopeptidase dimerisation domain"/>
    <property type="match status" value="1"/>
</dbReference>
<reference evidence="6 7" key="1">
    <citation type="journal article" date="2016" name="Int. J. Syst. Evol. Microbiol.">
        <title>Oceanobacillus halophilus sp. nov., a novel moderately halophilic bacterium from a hypersaline lake.</title>
        <authorList>
            <person name="Amoozegar M.A."/>
            <person name="Bagheri M."/>
            <person name="Makhdoumi A."/>
            <person name="Nikou M.M."/>
            <person name="Fazeli S.A.S."/>
            <person name="Schumann P."/>
            <person name="Sproer C."/>
            <person name="Sanchez-Porro C."/>
            <person name="Ventosa A."/>
        </authorList>
    </citation>
    <scope>NUCLEOTIDE SEQUENCE [LARGE SCALE GENOMIC DNA]</scope>
    <source>
        <strain evidence="6 7">DSM 23996</strain>
    </source>
</reference>
<dbReference type="Pfam" id="PF07687">
    <property type="entry name" value="M20_dimer"/>
    <property type="match status" value="1"/>
</dbReference>